<organism evidence="3 4">
    <name type="scientific">Planctomicrobium piriforme</name>
    <dbReference type="NCBI Taxonomy" id="1576369"/>
    <lineage>
        <taxon>Bacteria</taxon>
        <taxon>Pseudomonadati</taxon>
        <taxon>Planctomycetota</taxon>
        <taxon>Planctomycetia</taxon>
        <taxon>Planctomycetales</taxon>
        <taxon>Planctomycetaceae</taxon>
        <taxon>Planctomicrobium</taxon>
    </lineage>
</organism>
<dbReference type="RefSeq" id="WP_092050599.1">
    <property type="nucleotide sequence ID" value="NZ_FOQD01000008.1"/>
</dbReference>
<evidence type="ECO:0000256" key="2">
    <source>
        <dbReference type="SAM" id="SignalP"/>
    </source>
</evidence>
<gene>
    <name evidence="3" type="ORF">SAMN05421753_108238</name>
</gene>
<name>A0A1I3HY22_9PLAN</name>
<reference evidence="4" key="1">
    <citation type="submission" date="2016-10" db="EMBL/GenBank/DDBJ databases">
        <authorList>
            <person name="Varghese N."/>
            <person name="Submissions S."/>
        </authorList>
    </citation>
    <scope>NUCLEOTIDE SEQUENCE [LARGE SCALE GENOMIC DNA]</scope>
    <source>
        <strain evidence="4">DSM 26348</strain>
    </source>
</reference>
<feature type="compositionally biased region" description="Polar residues" evidence="1">
    <location>
        <begin position="320"/>
        <end position="339"/>
    </location>
</feature>
<accession>A0A1I3HY22</accession>
<feature type="signal peptide" evidence="2">
    <location>
        <begin position="1"/>
        <end position="28"/>
    </location>
</feature>
<dbReference type="Proteomes" id="UP000199518">
    <property type="component" value="Unassembled WGS sequence"/>
</dbReference>
<proteinExistence type="predicted"/>
<dbReference type="AlphaFoldDB" id="A0A1I3HY22"/>
<evidence type="ECO:0000313" key="3">
    <source>
        <dbReference type="EMBL" id="SFI40591.1"/>
    </source>
</evidence>
<feature type="region of interest" description="Disordered" evidence="1">
    <location>
        <begin position="320"/>
        <end position="374"/>
    </location>
</feature>
<sequence length="374" mass="39537">MPRTLSRSSFLSVLALLAGLNCGDVSHAQQPASVQPGGVAVLNDGRVFKGEITEVPGGYRVAQPGGGNMILPFQEVSVTSMSLVGAYEAYRDSIKKPSADSHISLAEWCVGNGLWSQAYTEVQSALKLEPMRSDAHALLKQIDTMVGAKSPATAPPSAPAPLPVNAFAAPIERAANGLSRSAQQEFVTHIQPLIMNRCASGACHGQVSENGLKLMNVRYDGGNHRIATETNVKALTAYIDLKQPRRSPLLTKSTEATRAHENLFAGAKQQQQLAYLERWILLVAQEKTGVPATLPGRAPVATPLNAGMIQQASASQIVPSLQPTTAPQLSPIPSNSPMLQQARRGARPDAFDPNAFNSQMHGPTAVSPAPPAGP</sequence>
<evidence type="ECO:0000313" key="4">
    <source>
        <dbReference type="Proteomes" id="UP000199518"/>
    </source>
</evidence>
<feature type="chain" id="PRO_5011498696" evidence="2">
    <location>
        <begin position="29"/>
        <end position="374"/>
    </location>
</feature>
<keyword evidence="4" id="KW-1185">Reference proteome</keyword>
<evidence type="ECO:0000256" key="1">
    <source>
        <dbReference type="SAM" id="MobiDB-lite"/>
    </source>
</evidence>
<keyword evidence="2" id="KW-0732">Signal</keyword>
<protein>
    <submittedName>
        <fullName evidence="3">Uncharacterized protein</fullName>
    </submittedName>
</protein>
<dbReference type="EMBL" id="FOQD01000008">
    <property type="protein sequence ID" value="SFI40591.1"/>
    <property type="molecule type" value="Genomic_DNA"/>
</dbReference>
<dbReference type="OrthoDB" id="251278at2"/>